<protein>
    <submittedName>
        <fullName evidence="2">Uncharacterized protein</fullName>
    </submittedName>
</protein>
<feature type="region of interest" description="Disordered" evidence="1">
    <location>
        <begin position="77"/>
        <end position="137"/>
    </location>
</feature>
<dbReference type="EMBL" id="KZ613532">
    <property type="protein sequence ID" value="PMD13398.1"/>
    <property type="molecule type" value="Genomic_DNA"/>
</dbReference>
<evidence type="ECO:0000313" key="3">
    <source>
        <dbReference type="Proteomes" id="UP000235672"/>
    </source>
</evidence>
<sequence length="273" mass="30150">MVNQVSVAESIARVSTAGFDLVQQLYVASEEEVRNNAEEMNALRSQLQSLDVVLGTMRFDEMSHLIDETVLENTLKEGPCTRSPSINEVSFPQDSSSSLRPRFSFEQDSETLDLETGRQSCSSSLTEGDSDDENGDELNLNKEDATHLILGDIQIFSPTQTFVQSMLNSTQLELSESTLRRPEILESETSPRIQITHAGETGLNSGLLLSKAHSRRISGCSTLQGSVHEDEEFPMRKDGNEDVIQVIEIPLQPLGRKRGSSLLGTIKKVVSKH</sequence>
<keyword evidence="3" id="KW-1185">Reference proteome</keyword>
<accession>A0A2J6PH93</accession>
<feature type="compositionally biased region" description="Polar residues" evidence="1">
    <location>
        <begin position="117"/>
        <end position="127"/>
    </location>
</feature>
<dbReference type="OrthoDB" id="3540495at2759"/>
<name>A0A2J6PH93_9HELO</name>
<reference evidence="2 3" key="1">
    <citation type="submission" date="2016-05" db="EMBL/GenBank/DDBJ databases">
        <title>A degradative enzymes factory behind the ericoid mycorrhizal symbiosis.</title>
        <authorList>
            <consortium name="DOE Joint Genome Institute"/>
            <person name="Martino E."/>
            <person name="Morin E."/>
            <person name="Grelet G."/>
            <person name="Kuo A."/>
            <person name="Kohler A."/>
            <person name="Daghino S."/>
            <person name="Barry K."/>
            <person name="Choi C."/>
            <person name="Cichocki N."/>
            <person name="Clum A."/>
            <person name="Copeland A."/>
            <person name="Hainaut M."/>
            <person name="Haridas S."/>
            <person name="Labutti K."/>
            <person name="Lindquist E."/>
            <person name="Lipzen A."/>
            <person name="Khouja H.-R."/>
            <person name="Murat C."/>
            <person name="Ohm R."/>
            <person name="Olson A."/>
            <person name="Spatafora J."/>
            <person name="Veneault-Fourrey C."/>
            <person name="Henrissat B."/>
            <person name="Grigoriev I."/>
            <person name="Martin F."/>
            <person name="Perotto S."/>
        </authorList>
    </citation>
    <scope>NUCLEOTIDE SEQUENCE [LARGE SCALE GENOMIC DNA]</scope>
    <source>
        <strain evidence="2 3">UAMH 7357</strain>
    </source>
</reference>
<dbReference type="Proteomes" id="UP000235672">
    <property type="component" value="Unassembled WGS sequence"/>
</dbReference>
<feature type="compositionally biased region" description="Polar residues" evidence="1">
    <location>
        <begin position="82"/>
        <end position="99"/>
    </location>
</feature>
<dbReference type="AlphaFoldDB" id="A0A2J6PH93"/>
<gene>
    <name evidence="2" type="ORF">NA56DRAFT_665648</name>
</gene>
<proteinExistence type="predicted"/>
<evidence type="ECO:0000256" key="1">
    <source>
        <dbReference type="SAM" id="MobiDB-lite"/>
    </source>
</evidence>
<evidence type="ECO:0000313" key="2">
    <source>
        <dbReference type="EMBL" id="PMD13398.1"/>
    </source>
</evidence>
<organism evidence="2 3">
    <name type="scientific">Hyaloscypha hepaticicola</name>
    <dbReference type="NCBI Taxonomy" id="2082293"/>
    <lineage>
        <taxon>Eukaryota</taxon>
        <taxon>Fungi</taxon>
        <taxon>Dikarya</taxon>
        <taxon>Ascomycota</taxon>
        <taxon>Pezizomycotina</taxon>
        <taxon>Leotiomycetes</taxon>
        <taxon>Helotiales</taxon>
        <taxon>Hyaloscyphaceae</taxon>
        <taxon>Hyaloscypha</taxon>
    </lineage>
</organism>